<dbReference type="EMBL" id="CP034235">
    <property type="protein sequence ID" value="QGQ93885.1"/>
    <property type="molecule type" value="Genomic_DNA"/>
</dbReference>
<dbReference type="Proteomes" id="UP000426246">
    <property type="component" value="Chromosome"/>
</dbReference>
<reference evidence="3" key="1">
    <citation type="submission" date="2018-11" db="EMBL/GenBank/DDBJ databases">
        <title>Complete genome sequence of Paenibacillus sp. ML311-T8.</title>
        <authorList>
            <person name="Nam Y.-D."/>
            <person name="Kang J."/>
            <person name="Chung W.-H."/>
            <person name="Park Y.S."/>
        </authorList>
    </citation>
    <scope>NUCLEOTIDE SEQUENCE [LARGE SCALE GENOMIC DNA]</scope>
    <source>
        <strain evidence="3">ML311-T8</strain>
    </source>
</reference>
<dbReference type="RefSeq" id="WP_155698882.1">
    <property type="nucleotide sequence ID" value="NZ_CP034235.1"/>
</dbReference>
<feature type="domain" description="Methyltransferase type 11" evidence="1">
    <location>
        <begin position="50"/>
        <end position="137"/>
    </location>
</feature>
<evidence type="ECO:0000313" key="2">
    <source>
        <dbReference type="EMBL" id="QGQ93885.1"/>
    </source>
</evidence>
<dbReference type="GO" id="GO:0008757">
    <property type="term" value="F:S-adenosylmethionine-dependent methyltransferase activity"/>
    <property type="evidence" value="ECO:0007669"/>
    <property type="project" value="InterPro"/>
</dbReference>
<dbReference type="GO" id="GO:0032259">
    <property type="term" value="P:methylation"/>
    <property type="evidence" value="ECO:0007669"/>
    <property type="project" value="UniProtKB-KW"/>
</dbReference>
<dbReference type="CDD" id="cd02440">
    <property type="entry name" value="AdoMet_MTases"/>
    <property type="match status" value="1"/>
</dbReference>
<dbReference type="InterPro" id="IPR013216">
    <property type="entry name" value="Methyltransf_11"/>
</dbReference>
<sequence length="249" mass="28740">MDKVEYKNFYDKVGKLNGWDFSKLQVVSEGEQWDFYSEVTQRCKKSDLLLDIGTGGGEKLLAFTDSAILLVGIDHTNGMIQTANANLQKAMKQNVRFLLMDAEKIEFPSSFFNVVSCRHSSFYAKEVAKVLKKDGVFLTQQVSDNDKFNIKQAFGRGQQFRPEQGTLKEKYLSELAEAGFTDIQSFEYDATEYYKTYEDLVFLLKYTPIVPNFGEFDNDFRILQKFIEENQTEQGIQTNSKRFMIIAKR</sequence>
<keyword evidence="2" id="KW-0489">Methyltransferase</keyword>
<keyword evidence="2" id="KW-0808">Transferase</keyword>
<dbReference type="PANTHER" id="PTHR43460">
    <property type="entry name" value="METHYLTRANSFERASE"/>
    <property type="match status" value="1"/>
</dbReference>
<dbReference type="PANTHER" id="PTHR43460:SF1">
    <property type="entry name" value="METHYLTRANSFERASE TYPE 11 DOMAIN-CONTAINING PROTEIN"/>
    <property type="match status" value="1"/>
</dbReference>
<dbReference type="OrthoDB" id="9795864at2"/>
<dbReference type="Pfam" id="PF08241">
    <property type="entry name" value="Methyltransf_11"/>
    <property type="match status" value="1"/>
</dbReference>
<dbReference type="KEGG" id="ppsc:EHS13_02660"/>
<keyword evidence="3" id="KW-1185">Reference proteome</keyword>
<name>A0A6B8REB7_9BACL</name>
<dbReference type="AlphaFoldDB" id="A0A6B8REB7"/>
<gene>
    <name evidence="2" type="ORF">EHS13_02660</name>
</gene>
<accession>A0A6B8REB7</accession>
<organism evidence="2 3">
    <name type="scientific">Paenibacillus psychroresistens</name>
    <dbReference type="NCBI Taxonomy" id="1778678"/>
    <lineage>
        <taxon>Bacteria</taxon>
        <taxon>Bacillati</taxon>
        <taxon>Bacillota</taxon>
        <taxon>Bacilli</taxon>
        <taxon>Bacillales</taxon>
        <taxon>Paenibacillaceae</taxon>
        <taxon>Paenibacillus</taxon>
    </lineage>
</organism>
<evidence type="ECO:0000259" key="1">
    <source>
        <dbReference type="Pfam" id="PF08241"/>
    </source>
</evidence>
<dbReference type="SUPFAM" id="SSF53335">
    <property type="entry name" value="S-adenosyl-L-methionine-dependent methyltransferases"/>
    <property type="match status" value="1"/>
</dbReference>
<proteinExistence type="predicted"/>
<protein>
    <submittedName>
        <fullName evidence="2">Class I SAM-dependent methyltransferase</fullName>
    </submittedName>
</protein>
<dbReference type="Gene3D" id="3.40.50.150">
    <property type="entry name" value="Vaccinia Virus protein VP39"/>
    <property type="match status" value="1"/>
</dbReference>
<dbReference type="InterPro" id="IPR029063">
    <property type="entry name" value="SAM-dependent_MTases_sf"/>
</dbReference>
<dbReference type="InterPro" id="IPR052939">
    <property type="entry name" value="23S_rRNA_MeTrnsfrase_RlmA"/>
</dbReference>
<evidence type="ECO:0000313" key="3">
    <source>
        <dbReference type="Proteomes" id="UP000426246"/>
    </source>
</evidence>